<evidence type="ECO:0000313" key="1">
    <source>
        <dbReference type="EMBL" id="JAD69573.1"/>
    </source>
</evidence>
<dbReference type="AlphaFoldDB" id="A0A0A9C542"/>
<reference evidence="1" key="2">
    <citation type="journal article" date="2015" name="Data Brief">
        <title>Shoot transcriptome of the giant reed, Arundo donax.</title>
        <authorList>
            <person name="Barrero R.A."/>
            <person name="Guerrero F.D."/>
            <person name="Moolhuijzen P."/>
            <person name="Goolsby J.A."/>
            <person name="Tidwell J."/>
            <person name="Bellgard S.E."/>
            <person name="Bellgard M.I."/>
        </authorList>
    </citation>
    <scope>NUCLEOTIDE SEQUENCE</scope>
    <source>
        <tissue evidence="1">Shoot tissue taken approximately 20 cm above the soil surface</tissue>
    </source>
</reference>
<dbReference type="EMBL" id="GBRH01228322">
    <property type="protein sequence ID" value="JAD69573.1"/>
    <property type="molecule type" value="Transcribed_RNA"/>
</dbReference>
<organism evidence="1">
    <name type="scientific">Arundo donax</name>
    <name type="common">Giant reed</name>
    <name type="synonym">Donax arundinaceus</name>
    <dbReference type="NCBI Taxonomy" id="35708"/>
    <lineage>
        <taxon>Eukaryota</taxon>
        <taxon>Viridiplantae</taxon>
        <taxon>Streptophyta</taxon>
        <taxon>Embryophyta</taxon>
        <taxon>Tracheophyta</taxon>
        <taxon>Spermatophyta</taxon>
        <taxon>Magnoliopsida</taxon>
        <taxon>Liliopsida</taxon>
        <taxon>Poales</taxon>
        <taxon>Poaceae</taxon>
        <taxon>PACMAD clade</taxon>
        <taxon>Arundinoideae</taxon>
        <taxon>Arundineae</taxon>
        <taxon>Arundo</taxon>
    </lineage>
</organism>
<accession>A0A0A9C542</accession>
<sequence length="50" mass="5584">MVTATPHNCTQLARSFPGPYMNVGLSQDMRLSNSIHRLSKSLPQVCPRSR</sequence>
<protein>
    <submittedName>
        <fullName evidence="1">Uncharacterized protein</fullName>
    </submittedName>
</protein>
<reference evidence="1" key="1">
    <citation type="submission" date="2014-09" db="EMBL/GenBank/DDBJ databases">
        <authorList>
            <person name="Magalhaes I.L.F."/>
            <person name="Oliveira U."/>
            <person name="Santos F.R."/>
            <person name="Vidigal T.H.D.A."/>
            <person name="Brescovit A.D."/>
            <person name="Santos A.J."/>
        </authorList>
    </citation>
    <scope>NUCLEOTIDE SEQUENCE</scope>
    <source>
        <tissue evidence="1">Shoot tissue taken approximately 20 cm above the soil surface</tissue>
    </source>
</reference>
<proteinExistence type="predicted"/>
<name>A0A0A9C542_ARUDO</name>